<sequence>MQRPRLTVTRLPAQRSEGSAVPFSCLLFSVTLRQARPLREFPGLSARSFDNVCKINNRRTVKEQKTSQSSDGERRCYRCDSKEHLAYAKTCPALKLKCGKCGIVGHFAKVCRNKKKMVKCILEGNPHIGVEHKEYSSESKEDTEDGNFILNITDTETKGKPMCDMEIGGIPITMYADSGSPFTIVNEEVRNKTFANKLGGRLLQPDVRPESYT</sequence>
<keyword evidence="3" id="KW-1185">Reference proteome</keyword>
<evidence type="ECO:0000313" key="3">
    <source>
        <dbReference type="Proteomes" id="UP001066276"/>
    </source>
</evidence>
<dbReference type="Gene3D" id="4.10.60.10">
    <property type="entry name" value="Zinc finger, CCHC-type"/>
    <property type="match status" value="1"/>
</dbReference>
<dbReference type="SMART" id="SM00343">
    <property type="entry name" value="ZnF_C2HC"/>
    <property type="match status" value="2"/>
</dbReference>
<name>A0AAV7UFQ4_PLEWA</name>
<dbReference type="InterPro" id="IPR036875">
    <property type="entry name" value="Znf_CCHC_sf"/>
</dbReference>
<protein>
    <recommendedName>
        <fullName evidence="1">CCHC-type domain-containing protein</fullName>
    </recommendedName>
</protein>
<dbReference type="GO" id="GO:0008270">
    <property type="term" value="F:zinc ion binding"/>
    <property type="evidence" value="ECO:0007669"/>
    <property type="project" value="InterPro"/>
</dbReference>
<reference evidence="2" key="1">
    <citation type="journal article" date="2022" name="bioRxiv">
        <title>Sequencing and chromosome-scale assembly of the giantPleurodeles waltlgenome.</title>
        <authorList>
            <person name="Brown T."/>
            <person name="Elewa A."/>
            <person name="Iarovenko S."/>
            <person name="Subramanian E."/>
            <person name="Araus A.J."/>
            <person name="Petzold A."/>
            <person name="Susuki M."/>
            <person name="Suzuki K.-i.T."/>
            <person name="Hayashi T."/>
            <person name="Toyoda A."/>
            <person name="Oliveira C."/>
            <person name="Osipova E."/>
            <person name="Leigh N.D."/>
            <person name="Simon A."/>
            <person name="Yun M.H."/>
        </authorList>
    </citation>
    <scope>NUCLEOTIDE SEQUENCE</scope>
    <source>
        <strain evidence="2">20211129_DDA</strain>
        <tissue evidence="2">Liver</tissue>
    </source>
</reference>
<dbReference type="GO" id="GO:0003676">
    <property type="term" value="F:nucleic acid binding"/>
    <property type="evidence" value="ECO:0007669"/>
    <property type="project" value="InterPro"/>
</dbReference>
<evidence type="ECO:0000313" key="2">
    <source>
        <dbReference type="EMBL" id="KAJ1187386.1"/>
    </source>
</evidence>
<feature type="domain" description="CCHC-type" evidence="1">
    <location>
        <begin position="97"/>
        <end position="113"/>
    </location>
</feature>
<dbReference type="AlphaFoldDB" id="A0AAV7UFQ4"/>
<organism evidence="2 3">
    <name type="scientific">Pleurodeles waltl</name>
    <name type="common">Iberian ribbed newt</name>
    <dbReference type="NCBI Taxonomy" id="8319"/>
    <lineage>
        <taxon>Eukaryota</taxon>
        <taxon>Metazoa</taxon>
        <taxon>Chordata</taxon>
        <taxon>Craniata</taxon>
        <taxon>Vertebrata</taxon>
        <taxon>Euteleostomi</taxon>
        <taxon>Amphibia</taxon>
        <taxon>Batrachia</taxon>
        <taxon>Caudata</taxon>
        <taxon>Salamandroidea</taxon>
        <taxon>Salamandridae</taxon>
        <taxon>Pleurodelinae</taxon>
        <taxon>Pleurodeles</taxon>
    </lineage>
</organism>
<dbReference type="SUPFAM" id="SSF57756">
    <property type="entry name" value="Retrovirus zinc finger-like domains"/>
    <property type="match status" value="1"/>
</dbReference>
<evidence type="ECO:0000259" key="1">
    <source>
        <dbReference type="SMART" id="SM00343"/>
    </source>
</evidence>
<proteinExistence type="predicted"/>
<feature type="domain" description="CCHC-type" evidence="1">
    <location>
        <begin position="75"/>
        <end position="93"/>
    </location>
</feature>
<gene>
    <name evidence="2" type="ORF">NDU88_004162</name>
</gene>
<accession>A0AAV7UFQ4</accession>
<comment type="caution">
    <text evidence="2">The sequence shown here is derived from an EMBL/GenBank/DDBJ whole genome shotgun (WGS) entry which is preliminary data.</text>
</comment>
<dbReference type="Proteomes" id="UP001066276">
    <property type="component" value="Chromosome 3_1"/>
</dbReference>
<dbReference type="EMBL" id="JANPWB010000005">
    <property type="protein sequence ID" value="KAJ1187386.1"/>
    <property type="molecule type" value="Genomic_DNA"/>
</dbReference>
<dbReference type="InterPro" id="IPR001878">
    <property type="entry name" value="Znf_CCHC"/>
</dbReference>